<feature type="chain" id="PRO_5045473271" description="Thioredoxin" evidence="2">
    <location>
        <begin position="19"/>
        <end position="188"/>
    </location>
</feature>
<accession>A0ABP8FI88</accession>
<dbReference type="EMBL" id="BAABGX010000002">
    <property type="protein sequence ID" value="GAA4304395.1"/>
    <property type="molecule type" value="Genomic_DNA"/>
</dbReference>
<evidence type="ECO:0000256" key="1">
    <source>
        <dbReference type="SAM" id="MobiDB-lite"/>
    </source>
</evidence>
<organism evidence="3 4">
    <name type="scientific">Nibribacter koreensis</name>
    <dbReference type="NCBI Taxonomy" id="1084519"/>
    <lineage>
        <taxon>Bacteria</taxon>
        <taxon>Pseudomonadati</taxon>
        <taxon>Bacteroidota</taxon>
        <taxon>Cytophagia</taxon>
        <taxon>Cytophagales</taxon>
        <taxon>Hymenobacteraceae</taxon>
        <taxon>Nibribacter</taxon>
    </lineage>
</organism>
<keyword evidence="2" id="KW-0732">Signal</keyword>
<dbReference type="InterPro" id="IPR036249">
    <property type="entry name" value="Thioredoxin-like_sf"/>
</dbReference>
<protein>
    <recommendedName>
        <fullName evidence="5">Thioredoxin</fullName>
    </recommendedName>
</protein>
<gene>
    <name evidence="3" type="ORF">GCM10023183_17680</name>
</gene>
<dbReference type="Gene3D" id="3.40.30.10">
    <property type="entry name" value="Glutaredoxin"/>
    <property type="match status" value="1"/>
</dbReference>
<dbReference type="SUPFAM" id="SSF52833">
    <property type="entry name" value="Thioredoxin-like"/>
    <property type="match status" value="1"/>
</dbReference>
<feature type="compositionally biased region" description="Low complexity" evidence="1">
    <location>
        <begin position="23"/>
        <end position="32"/>
    </location>
</feature>
<proteinExistence type="predicted"/>
<dbReference type="PROSITE" id="PS51257">
    <property type="entry name" value="PROKAR_LIPOPROTEIN"/>
    <property type="match status" value="1"/>
</dbReference>
<reference evidence="4" key="1">
    <citation type="journal article" date="2019" name="Int. J. Syst. Evol. Microbiol.">
        <title>The Global Catalogue of Microorganisms (GCM) 10K type strain sequencing project: providing services to taxonomists for standard genome sequencing and annotation.</title>
        <authorList>
            <consortium name="The Broad Institute Genomics Platform"/>
            <consortium name="The Broad Institute Genome Sequencing Center for Infectious Disease"/>
            <person name="Wu L."/>
            <person name="Ma J."/>
        </authorList>
    </citation>
    <scope>NUCLEOTIDE SEQUENCE [LARGE SCALE GENOMIC DNA]</scope>
    <source>
        <strain evidence="4">JCM 17917</strain>
    </source>
</reference>
<feature type="signal peptide" evidence="2">
    <location>
        <begin position="1"/>
        <end position="18"/>
    </location>
</feature>
<comment type="caution">
    <text evidence="3">The sequence shown here is derived from an EMBL/GenBank/DDBJ whole genome shotgun (WGS) entry which is preliminary data.</text>
</comment>
<sequence>MKNYLLLFATALALASCAGTKQSTSTTTAHTGINPNENREEKSPAGETILIGPTTRVAFDQAPHSNWFHPTYQRYTPNAKIMEELTPLLETVTFKAFVGSWCIDTQRDLPRFFKVLDMGRVPLTKLQMYSLREDRTSPTGEEKPYNITAVPTFIVYNKDGKELGRIVEVAYPTIEMQLLNIIKGTEKK</sequence>
<keyword evidence="4" id="KW-1185">Reference proteome</keyword>
<dbReference type="Proteomes" id="UP001501844">
    <property type="component" value="Unassembled WGS sequence"/>
</dbReference>
<name>A0ABP8FI88_9BACT</name>
<evidence type="ECO:0000313" key="4">
    <source>
        <dbReference type="Proteomes" id="UP001501844"/>
    </source>
</evidence>
<evidence type="ECO:0000313" key="3">
    <source>
        <dbReference type="EMBL" id="GAA4304395.1"/>
    </source>
</evidence>
<evidence type="ECO:0000256" key="2">
    <source>
        <dbReference type="SAM" id="SignalP"/>
    </source>
</evidence>
<feature type="region of interest" description="Disordered" evidence="1">
    <location>
        <begin position="23"/>
        <end position="45"/>
    </location>
</feature>
<dbReference type="CDD" id="cd02947">
    <property type="entry name" value="TRX_family"/>
    <property type="match status" value="1"/>
</dbReference>
<evidence type="ECO:0008006" key="5">
    <source>
        <dbReference type="Google" id="ProtNLM"/>
    </source>
</evidence>
<dbReference type="RefSeq" id="WP_345164774.1">
    <property type="nucleotide sequence ID" value="NZ_BAABGX010000002.1"/>
</dbReference>